<proteinExistence type="predicted"/>
<dbReference type="InterPro" id="IPR039422">
    <property type="entry name" value="MarR/SlyA-like"/>
</dbReference>
<dbReference type="Proteomes" id="UP000653358">
    <property type="component" value="Unassembled WGS sequence"/>
</dbReference>
<keyword evidence="3" id="KW-1185">Reference proteome</keyword>
<name>A0ABR6WM24_9FIRM</name>
<reference evidence="2 3" key="1">
    <citation type="journal article" date="2020" name="mSystems">
        <title>Defining Genomic and Predicted Metabolic Features of the Acetobacterium Genus.</title>
        <authorList>
            <person name="Ross D.E."/>
            <person name="Marshall C.W."/>
            <person name="Gulliver D."/>
            <person name="May H.D."/>
            <person name="Norman R.S."/>
        </authorList>
    </citation>
    <scope>NUCLEOTIDE SEQUENCE [LARGE SCALE GENOMIC DNA]</scope>
    <source>
        <strain evidence="2 3">DSM 9173</strain>
    </source>
</reference>
<dbReference type="PANTHER" id="PTHR33164:SF43">
    <property type="entry name" value="HTH-TYPE TRANSCRIPTIONAL REPRESSOR YETL"/>
    <property type="match status" value="1"/>
</dbReference>
<evidence type="ECO:0000313" key="3">
    <source>
        <dbReference type="Proteomes" id="UP000653358"/>
    </source>
</evidence>
<dbReference type="InterPro" id="IPR000835">
    <property type="entry name" value="HTH_MarR-typ"/>
</dbReference>
<dbReference type="InterPro" id="IPR036388">
    <property type="entry name" value="WH-like_DNA-bd_sf"/>
</dbReference>
<dbReference type="SUPFAM" id="SSF46785">
    <property type="entry name" value="Winged helix' DNA-binding domain"/>
    <property type="match status" value="1"/>
</dbReference>
<dbReference type="PANTHER" id="PTHR33164">
    <property type="entry name" value="TRANSCRIPTIONAL REGULATOR, MARR FAMILY"/>
    <property type="match status" value="1"/>
</dbReference>
<dbReference type="SMART" id="SM00347">
    <property type="entry name" value="HTH_MARR"/>
    <property type="match status" value="1"/>
</dbReference>
<feature type="domain" description="HTH marR-type" evidence="1">
    <location>
        <begin position="1"/>
        <end position="138"/>
    </location>
</feature>
<dbReference type="PROSITE" id="PS50995">
    <property type="entry name" value="HTH_MARR_2"/>
    <property type="match status" value="1"/>
</dbReference>
<organism evidence="2 3">
    <name type="scientific">Acetobacterium tundrae</name>
    <dbReference type="NCBI Taxonomy" id="132932"/>
    <lineage>
        <taxon>Bacteria</taxon>
        <taxon>Bacillati</taxon>
        <taxon>Bacillota</taxon>
        <taxon>Clostridia</taxon>
        <taxon>Eubacteriales</taxon>
        <taxon>Eubacteriaceae</taxon>
        <taxon>Acetobacterium</taxon>
    </lineage>
</organism>
<dbReference type="RefSeq" id="WP_148604097.1">
    <property type="nucleotide sequence ID" value="NZ_RXYB01000012.1"/>
</dbReference>
<dbReference type="Pfam" id="PF13463">
    <property type="entry name" value="HTH_27"/>
    <property type="match status" value="1"/>
</dbReference>
<gene>
    <name evidence="2" type="ORF">GH807_10750</name>
</gene>
<dbReference type="EMBL" id="WJBB01000012">
    <property type="protein sequence ID" value="MBC3797525.1"/>
    <property type="molecule type" value="Genomic_DNA"/>
</dbReference>
<comment type="caution">
    <text evidence="2">The sequence shown here is derived from an EMBL/GenBank/DDBJ whole genome shotgun (WGS) entry which is preliminary data.</text>
</comment>
<protein>
    <submittedName>
        <fullName evidence="2">MarR family transcriptional regulator</fullName>
    </submittedName>
</protein>
<accession>A0ABR6WM24</accession>
<evidence type="ECO:0000313" key="2">
    <source>
        <dbReference type="EMBL" id="MBC3797525.1"/>
    </source>
</evidence>
<dbReference type="InterPro" id="IPR036390">
    <property type="entry name" value="WH_DNA-bd_sf"/>
</dbReference>
<dbReference type="Gene3D" id="1.10.10.10">
    <property type="entry name" value="Winged helix-like DNA-binding domain superfamily/Winged helix DNA-binding domain"/>
    <property type="match status" value="1"/>
</dbReference>
<sequence>MEAKFAALVNLLWEECIRNLNATLTEEEAEKFSNNDYYHLLVIHSLQRPNFSQIAEKLSLTKPAVSAIIRKMINMKLVEKMQSAEDKRIFYVELTAKGSSILQGDKAVYKWVTDTIKSIASNEKEVIIVEQIISSLVEKLEKKNI</sequence>
<evidence type="ECO:0000259" key="1">
    <source>
        <dbReference type="PROSITE" id="PS50995"/>
    </source>
</evidence>